<feature type="region of interest" description="Disordered" evidence="1">
    <location>
        <begin position="88"/>
        <end position="129"/>
    </location>
</feature>
<dbReference type="RefSeq" id="WP_099260895.1">
    <property type="nucleotide sequence ID" value="NZ_NIZW01000008.1"/>
</dbReference>
<gene>
    <name evidence="2" type="ORF">CEE69_12010</name>
</gene>
<dbReference type="EMBL" id="NIZW01000008">
    <property type="protein sequence ID" value="PHQ35136.1"/>
    <property type="molecule type" value="Genomic_DNA"/>
</dbReference>
<dbReference type="Proteomes" id="UP000225740">
    <property type="component" value="Unassembled WGS sequence"/>
</dbReference>
<comment type="caution">
    <text evidence="2">The sequence shown here is derived from an EMBL/GenBank/DDBJ whole genome shotgun (WGS) entry which is preliminary data.</text>
</comment>
<keyword evidence="3" id="KW-1185">Reference proteome</keyword>
<evidence type="ECO:0000256" key="1">
    <source>
        <dbReference type="SAM" id="MobiDB-lite"/>
    </source>
</evidence>
<protein>
    <submittedName>
        <fullName evidence="2">Uncharacterized protein</fullName>
    </submittedName>
</protein>
<evidence type="ECO:0000313" key="3">
    <source>
        <dbReference type="Proteomes" id="UP000225740"/>
    </source>
</evidence>
<accession>A0A2G1W7Y7</accession>
<organism evidence="2 3">
    <name type="scientific">Rhodopirellula bahusiensis</name>
    <dbReference type="NCBI Taxonomy" id="2014065"/>
    <lineage>
        <taxon>Bacteria</taxon>
        <taxon>Pseudomonadati</taxon>
        <taxon>Planctomycetota</taxon>
        <taxon>Planctomycetia</taxon>
        <taxon>Pirellulales</taxon>
        <taxon>Pirellulaceae</taxon>
        <taxon>Rhodopirellula</taxon>
    </lineage>
</organism>
<reference evidence="2 3" key="1">
    <citation type="submission" date="2017-06" db="EMBL/GenBank/DDBJ databases">
        <title>Description of Rhodopirellula bahusiensis sp. nov.</title>
        <authorList>
            <person name="Kizina J."/>
            <person name="Harder J."/>
        </authorList>
    </citation>
    <scope>NUCLEOTIDE SEQUENCE [LARGE SCALE GENOMIC DNA]</scope>
    <source>
        <strain evidence="2 3">SWK21</strain>
    </source>
</reference>
<sequence>MTVLETFRDVLKQRMQAFLWRSVASDVEADTILQDVANLERLEQQAKRYEAEGNPNLAALLRQRAAMMSMDAPGGSITQALESVGGAASSTGLLADGRDDKEKPEETAVKPATRRRSRKRPSDQASCGE</sequence>
<dbReference type="AlphaFoldDB" id="A0A2G1W7Y7"/>
<evidence type="ECO:0000313" key="2">
    <source>
        <dbReference type="EMBL" id="PHQ35136.1"/>
    </source>
</evidence>
<name>A0A2G1W7Y7_9BACT</name>
<proteinExistence type="predicted"/>
<feature type="compositionally biased region" description="Basic and acidic residues" evidence="1">
    <location>
        <begin position="96"/>
        <end position="108"/>
    </location>
</feature>
<dbReference type="GeneID" id="90608859"/>